<name>A0A6M0ICH3_9BACT</name>
<dbReference type="RefSeq" id="WP_164034872.1">
    <property type="nucleotide sequence ID" value="NZ_JAAGNZ010000001.1"/>
</dbReference>
<dbReference type="InterPro" id="IPR008979">
    <property type="entry name" value="Galactose-bd-like_sf"/>
</dbReference>
<evidence type="ECO:0000313" key="5">
    <source>
        <dbReference type="Proteomes" id="UP000477386"/>
    </source>
</evidence>
<keyword evidence="2" id="KW-0720">Serine protease</keyword>
<gene>
    <name evidence="4" type="ORF">GK091_01545</name>
</gene>
<dbReference type="GO" id="GO:0006508">
    <property type="term" value="P:proteolysis"/>
    <property type="evidence" value="ECO:0007669"/>
    <property type="project" value="UniProtKB-KW"/>
</dbReference>
<protein>
    <submittedName>
        <fullName evidence="4">S8 family serine peptidase</fullName>
    </submittedName>
</protein>
<dbReference type="Gene3D" id="3.40.50.200">
    <property type="entry name" value="Peptidase S8/S53 domain"/>
    <property type="match status" value="1"/>
</dbReference>
<sequence>MIKLRLAGFGAFVNNRVIVSTNSSILQAQRKATGSGSGITKTAICFVVCLLDVFMCPAQTRLIPQKNWQIELGQRYDSLRKQTRKLAQEYGWPRYKNYSSSRQLVLQEVDVAGQPIYYTLHNAQEAHATKTQSLYTGGNLQLNLSGSSSALRGKLGMWDGGRALSTHQELIGLSANASAVQQMDKGSALNNHTTHLAGTLIARGINSEARGMAYGANLSIWDYTDDLSEITTAAPGLLLSNHAYGPVVGWVYNPSRPGTDPTLKWEWWGNTTMSATDDYLFGFYTAKARDLDRIAYNNPFYLMVRSADNKRAETGPPAGTAYFLKNTNDKSTLPRNHNNAYDVIPAEATAKNVLTVGAAAVLVNPKSQAISISSTAFSGWGPTDDGRIKPDLLAMGTDVFSTLSDSSTAYGTYTGTSMASANVTGSLALLQELYAQQKSATALASQNTISSQFMRSATLRGLVLHTATRNNPASGPDYRQGWGLLNTEAAARVILNTDQAHRLLAKTLESGGTFTERVVAQGNEPLLITLCWTDPEGAATTVAPAYVNSRTPKLINDLDCRLTDGKTIALPFVLDPGNPDRPATSGDNNLDTIEQIYVPNPAPGQAYTLTVSHKGKMTYAGQPFTLIISGLRRS</sequence>
<dbReference type="GO" id="GO:0004252">
    <property type="term" value="F:serine-type endopeptidase activity"/>
    <property type="evidence" value="ECO:0007669"/>
    <property type="project" value="UniProtKB-UniRule"/>
</dbReference>
<dbReference type="Gene3D" id="2.60.120.380">
    <property type="match status" value="1"/>
</dbReference>
<dbReference type="SUPFAM" id="SSF49785">
    <property type="entry name" value="Galactose-binding domain-like"/>
    <property type="match status" value="1"/>
</dbReference>
<dbReference type="AlphaFoldDB" id="A0A6M0ICH3"/>
<keyword evidence="2" id="KW-0645">Protease</keyword>
<dbReference type="InterPro" id="IPR036852">
    <property type="entry name" value="Peptidase_S8/S53_dom_sf"/>
</dbReference>
<dbReference type="Pfam" id="PF00082">
    <property type="entry name" value="Peptidase_S8"/>
    <property type="match status" value="1"/>
</dbReference>
<dbReference type="SUPFAM" id="SSF52743">
    <property type="entry name" value="Subtilisin-like"/>
    <property type="match status" value="1"/>
</dbReference>
<evidence type="ECO:0000256" key="2">
    <source>
        <dbReference type="PROSITE-ProRule" id="PRU01240"/>
    </source>
</evidence>
<keyword evidence="2" id="KW-0378">Hydrolase</keyword>
<evidence type="ECO:0000313" key="4">
    <source>
        <dbReference type="EMBL" id="NEU65547.1"/>
    </source>
</evidence>
<feature type="active site" description="Charge relay system" evidence="2">
    <location>
        <position position="159"/>
    </location>
</feature>
<dbReference type="InterPro" id="IPR000209">
    <property type="entry name" value="Peptidase_S8/S53_dom"/>
</dbReference>
<feature type="active site" description="Charge relay system" evidence="2">
    <location>
        <position position="192"/>
    </location>
</feature>
<feature type="active site" description="Charge relay system" evidence="2">
    <location>
        <position position="417"/>
    </location>
</feature>
<accession>A0A6M0ICH3</accession>
<dbReference type="InterPro" id="IPR051048">
    <property type="entry name" value="Peptidase_S8/S53_subtilisin"/>
</dbReference>
<dbReference type="PANTHER" id="PTHR43399:SF4">
    <property type="entry name" value="CELL WALL-ASSOCIATED PROTEASE"/>
    <property type="match status" value="1"/>
</dbReference>
<evidence type="ECO:0000256" key="1">
    <source>
        <dbReference type="ARBA" id="ARBA00011073"/>
    </source>
</evidence>
<organism evidence="4 5">
    <name type="scientific">Spirosoma agri</name>
    <dbReference type="NCBI Taxonomy" id="1987381"/>
    <lineage>
        <taxon>Bacteria</taxon>
        <taxon>Pseudomonadati</taxon>
        <taxon>Bacteroidota</taxon>
        <taxon>Cytophagia</taxon>
        <taxon>Cytophagales</taxon>
        <taxon>Cytophagaceae</taxon>
        <taxon>Spirosoma</taxon>
    </lineage>
</organism>
<comment type="similarity">
    <text evidence="1 2">Belongs to the peptidase S8 family.</text>
</comment>
<dbReference type="EMBL" id="JAAGNZ010000001">
    <property type="protein sequence ID" value="NEU65547.1"/>
    <property type="molecule type" value="Genomic_DNA"/>
</dbReference>
<evidence type="ECO:0000259" key="3">
    <source>
        <dbReference type="Pfam" id="PF00082"/>
    </source>
</evidence>
<proteinExistence type="inferred from homology"/>
<keyword evidence="5" id="KW-1185">Reference proteome</keyword>
<feature type="domain" description="Peptidase S8/S53" evidence="3">
    <location>
        <begin position="182"/>
        <end position="483"/>
    </location>
</feature>
<dbReference type="Proteomes" id="UP000477386">
    <property type="component" value="Unassembled WGS sequence"/>
</dbReference>
<reference evidence="4 5" key="1">
    <citation type="submission" date="2020-02" db="EMBL/GenBank/DDBJ databases">
        <title>Draft genome sequence of two Spirosoma agri KCTC 52727 and Spirosoma terrae KCTC 52035.</title>
        <authorList>
            <person name="Rojas J."/>
            <person name="Ambika Manirajan B."/>
            <person name="Ratering S."/>
            <person name="Suarez C."/>
            <person name="Schnell S."/>
        </authorList>
    </citation>
    <scope>NUCLEOTIDE SEQUENCE [LARGE SCALE GENOMIC DNA]</scope>
    <source>
        <strain evidence="4 5">KCTC 52727</strain>
    </source>
</reference>
<dbReference type="PROSITE" id="PS51892">
    <property type="entry name" value="SUBTILASE"/>
    <property type="match status" value="1"/>
</dbReference>
<comment type="caution">
    <text evidence="4">The sequence shown here is derived from an EMBL/GenBank/DDBJ whole genome shotgun (WGS) entry which is preliminary data.</text>
</comment>
<dbReference type="PANTHER" id="PTHR43399">
    <property type="entry name" value="SUBTILISIN-RELATED"/>
    <property type="match status" value="1"/>
</dbReference>